<evidence type="ECO:0000256" key="1">
    <source>
        <dbReference type="ARBA" id="ARBA00022490"/>
    </source>
</evidence>
<keyword evidence="3" id="KW-0547">Nucleotide-binding</keyword>
<feature type="domain" description="Aminoacyl-transfer RNA synthetases class-II family profile" evidence="7">
    <location>
        <begin position="251"/>
        <end position="527"/>
    </location>
</feature>
<name>R1FTX6_NANST</name>
<keyword evidence="2 8" id="KW-0436">Ligase</keyword>
<accession>R1FTX6</accession>
<dbReference type="GO" id="GO:0006426">
    <property type="term" value="P:glycyl-tRNA aminoacylation"/>
    <property type="evidence" value="ECO:0007669"/>
    <property type="project" value="TreeGrafter"/>
</dbReference>
<dbReference type="PANTHER" id="PTHR10745">
    <property type="entry name" value="GLYCYL-TRNA SYNTHETASE/DNA POLYMERASE SUBUNIT GAMMA-2"/>
    <property type="match status" value="1"/>
</dbReference>
<dbReference type="InterPro" id="IPR004154">
    <property type="entry name" value="Anticodon-bd"/>
</dbReference>
<keyword evidence="9" id="KW-1185">Reference proteome</keyword>
<dbReference type="PRINTS" id="PR01043">
    <property type="entry name" value="TRNASYNTHGLY"/>
</dbReference>
<comment type="caution">
    <text evidence="8">The sequence shown here is derived from an EMBL/GenBank/DDBJ whole genome shotgun (WGS) entry which is preliminary data.</text>
</comment>
<evidence type="ECO:0000256" key="3">
    <source>
        <dbReference type="ARBA" id="ARBA00022741"/>
    </source>
</evidence>
<dbReference type="GO" id="GO:0005737">
    <property type="term" value="C:cytoplasm"/>
    <property type="evidence" value="ECO:0007669"/>
    <property type="project" value="TreeGrafter"/>
</dbReference>
<evidence type="ECO:0000256" key="2">
    <source>
        <dbReference type="ARBA" id="ARBA00022598"/>
    </source>
</evidence>
<evidence type="ECO:0000256" key="4">
    <source>
        <dbReference type="ARBA" id="ARBA00022840"/>
    </source>
</evidence>
<dbReference type="AlphaFoldDB" id="R1FTX6"/>
<evidence type="ECO:0000313" key="9">
    <source>
        <dbReference type="Proteomes" id="UP000053279"/>
    </source>
</evidence>
<evidence type="ECO:0000313" key="8">
    <source>
        <dbReference type="EMBL" id="EOD42535.1"/>
    </source>
</evidence>
<dbReference type="InterPro" id="IPR002314">
    <property type="entry name" value="aa-tRNA-synt_IIb"/>
</dbReference>
<proteinExistence type="predicted"/>
<dbReference type="SUPFAM" id="SSF55681">
    <property type="entry name" value="Class II aaRS and biotin synthetases"/>
    <property type="match status" value="2"/>
</dbReference>
<keyword evidence="5" id="KW-0648">Protein biosynthesis</keyword>
<dbReference type="PATRIC" id="fig|1294122.7.peg.257"/>
<dbReference type="InterPro" id="IPR027031">
    <property type="entry name" value="Gly-tRNA_synthase/POLG2"/>
</dbReference>
<dbReference type="GO" id="GO:0005524">
    <property type="term" value="F:ATP binding"/>
    <property type="evidence" value="ECO:0007669"/>
    <property type="project" value="UniProtKB-KW"/>
</dbReference>
<dbReference type="Gene3D" id="3.40.50.800">
    <property type="entry name" value="Anticodon-binding domain"/>
    <property type="match status" value="1"/>
</dbReference>
<evidence type="ECO:0000259" key="7">
    <source>
        <dbReference type="PROSITE" id="PS50862"/>
    </source>
</evidence>
<evidence type="ECO:0000256" key="5">
    <source>
        <dbReference type="ARBA" id="ARBA00022917"/>
    </source>
</evidence>
<protein>
    <submittedName>
        <fullName evidence="8">Glycyl-tRNA synthetase (Class II)</fullName>
        <ecNumber evidence="8">6.1.1.14</ecNumber>
    </submittedName>
</protein>
<sequence>MDLNEKIKFFINKGFFYESQSIYGSRSGFYDYGSLGTLLKRRYENLWRIYFGKLFDNIYEIQPSEIMHKNTFVASRHLELFNDPIVECKNGHRFRADKLIEEKLNIKAESLTIEEMNKIFDEEKVVCPECGSKLSDVKLFNLMFPIYVGPVYDLFLILEELKRKYGFLIKKYRKISEKELNYIIKNYLKNKKLYSINLNNEKYIFDENKEIIIKIKDNEYYVYPENIEIKEENENYLEKLNNAEEIKVDYELYDLIKNYIELKNNEMFLRPETAQGPYVNFPIEIIINRYRLPLGLYVIGKAFRNEISPRNALLRMREFTQAELQIFFDYYNNPFENEFEFYKDKYINVLLVKDRDKKLPYVEKSLEEIYNETKIDKFYLYFLYKVYEFYINILKIPKERIRFYQLADNEKSFYNMYHFDIEIYLDEIGWTEVGGIHFRVLRFNRDIINKVDEEIRKDVENLFIGNEIYVGYDLWNHFILSKDRRFILTRPNGSKFIPVELELSFGVDRNIFSLLLINYDGRILKLPDYLSPIQIAVFPLLENNENMVKVAKEIYNKLRKRFDVYYDDSGRIGIRYKRQDEIGTFYCITVDDQTLKDNTVTVRFRDTKEQIRININDLEKFFEEKFDIWKIL</sequence>
<dbReference type="Proteomes" id="UP000053279">
    <property type="component" value="Unassembled WGS sequence"/>
</dbReference>
<dbReference type="EC" id="6.1.1.14" evidence="8"/>
<dbReference type="Pfam" id="PF03129">
    <property type="entry name" value="HGTP_anticodon"/>
    <property type="match status" value="1"/>
</dbReference>
<dbReference type="Pfam" id="PF00587">
    <property type="entry name" value="tRNA-synt_2b"/>
    <property type="match status" value="1"/>
</dbReference>
<dbReference type="EMBL" id="APJZ01000002">
    <property type="protein sequence ID" value="EOD42535.1"/>
    <property type="molecule type" value="Genomic_DNA"/>
</dbReference>
<dbReference type="Gene3D" id="3.30.930.10">
    <property type="entry name" value="Bira Bifunctional Protein, Domain 2"/>
    <property type="match status" value="1"/>
</dbReference>
<keyword evidence="4" id="KW-0067">ATP-binding</keyword>
<keyword evidence="6 8" id="KW-0030">Aminoacyl-tRNA synthetase</keyword>
<dbReference type="GO" id="GO:0044281">
    <property type="term" value="P:small molecule metabolic process"/>
    <property type="evidence" value="ECO:0007669"/>
    <property type="project" value="UniProtKB-ARBA"/>
</dbReference>
<reference evidence="8 9" key="1">
    <citation type="submission" date="2013-02" db="EMBL/GenBank/DDBJ databases">
        <title>Insights into archaeal evolution and symbiosis from the genomes of a Nanoarchaeon and its crenarchaeal host from Yellowstone National Park.</title>
        <authorList>
            <person name="Podar M."/>
            <person name="Makarova K.S."/>
            <person name="Graham D.E."/>
            <person name="Wolf Y.I."/>
            <person name="Koonin E.V."/>
            <person name="Reysenbach A.-L."/>
        </authorList>
    </citation>
    <scope>NUCLEOTIDE SEQUENCE [LARGE SCALE GENOMIC DNA]</scope>
</reference>
<keyword evidence="1" id="KW-0963">Cytoplasm</keyword>
<dbReference type="GO" id="GO:0004820">
    <property type="term" value="F:glycine-tRNA ligase activity"/>
    <property type="evidence" value="ECO:0007669"/>
    <property type="project" value="UniProtKB-EC"/>
</dbReference>
<dbReference type="InterPro" id="IPR036621">
    <property type="entry name" value="Anticodon-bd_dom_sf"/>
</dbReference>
<gene>
    <name evidence="8" type="ORF">Nst1_265</name>
</gene>
<dbReference type="InterPro" id="IPR006195">
    <property type="entry name" value="aa-tRNA-synth_II"/>
</dbReference>
<dbReference type="PROSITE" id="PS50862">
    <property type="entry name" value="AA_TRNA_LIGASE_II"/>
    <property type="match status" value="1"/>
</dbReference>
<dbReference type="FunFam" id="3.40.50.800:FF:000002">
    <property type="entry name" value="Glycine--tRNA ligase"/>
    <property type="match status" value="1"/>
</dbReference>
<evidence type="ECO:0000256" key="6">
    <source>
        <dbReference type="ARBA" id="ARBA00023146"/>
    </source>
</evidence>
<organism evidence="8 9">
    <name type="scientific">Nanobsidianus stetteri</name>
    <dbReference type="NCBI Taxonomy" id="1294122"/>
    <lineage>
        <taxon>Archaea</taxon>
        <taxon>Nanobdellota</taxon>
        <taxon>Candidatus Nanoarchaeia</taxon>
        <taxon>Nanoarchaeales</taxon>
        <taxon>Nanopusillaceae</taxon>
        <taxon>Candidatus Nanobsidianus</taxon>
    </lineage>
</organism>
<dbReference type="PANTHER" id="PTHR10745:SF0">
    <property type="entry name" value="GLYCINE--TRNA LIGASE"/>
    <property type="match status" value="1"/>
</dbReference>
<dbReference type="InterPro" id="IPR045864">
    <property type="entry name" value="aa-tRNA-synth_II/BPL/LPL"/>
</dbReference>
<dbReference type="SUPFAM" id="SSF52954">
    <property type="entry name" value="Class II aaRS ABD-related"/>
    <property type="match status" value="1"/>
</dbReference>